<dbReference type="PROSITE" id="PS50110">
    <property type="entry name" value="RESPONSE_REGULATORY"/>
    <property type="match status" value="2"/>
</dbReference>
<dbReference type="NCBIfam" id="TIGR00254">
    <property type="entry name" value="GGDEF"/>
    <property type="match status" value="1"/>
</dbReference>
<dbReference type="InterPro" id="IPR001789">
    <property type="entry name" value="Sig_transdc_resp-reg_receiver"/>
</dbReference>
<dbReference type="SUPFAM" id="SSF55073">
    <property type="entry name" value="Nucleotide cyclase"/>
    <property type="match status" value="1"/>
</dbReference>
<dbReference type="Proteomes" id="UP000012429">
    <property type="component" value="Unassembled WGS sequence"/>
</dbReference>
<dbReference type="InterPro" id="IPR050469">
    <property type="entry name" value="Diguanylate_Cyclase"/>
</dbReference>
<dbReference type="FunFam" id="3.30.70.270:FF:000001">
    <property type="entry name" value="Diguanylate cyclase domain protein"/>
    <property type="match status" value="1"/>
</dbReference>
<dbReference type="PANTHER" id="PTHR45138">
    <property type="entry name" value="REGULATORY COMPONENTS OF SENSORY TRANSDUCTION SYSTEM"/>
    <property type="match status" value="1"/>
</dbReference>
<dbReference type="SMART" id="SM00267">
    <property type="entry name" value="GGDEF"/>
    <property type="match status" value="1"/>
</dbReference>
<dbReference type="Gene3D" id="3.30.70.270">
    <property type="match status" value="1"/>
</dbReference>
<keyword evidence="3" id="KW-0597">Phosphoprotein</keyword>
<accession>N6V4J3</accession>
<reference evidence="7 8" key="1">
    <citation type="journal article" date="2012" name="BMC Genomics">
        <title>Genomic basis of broad host range and environmental adaptability of Rhizobium tropici CIAT 899 and Rhizobium sp. PRF 81 which are used in inoculants for common bean (Phaseolus vulgaris L.).</title>
        <authorList>
            <person name="Ormeno-Orrillo E."/>
            <person name="Menna P."/>
            <person name="Almeida L.G."/>
            <person name="Ollero F.J."/>
            <person name="Nicolas M.F."/>
            <person name="Pains Rodrigues E."/>
            <person name="Shigueyoshi Nakatani A."/>
            <person name="Silva Batista J.S."/>
            <person name="Oliveira Chueire L.M."/>
            <person name="Souza R.C."/>
            <person name="Ribeiro Vasconcelos A.T."/>
            <person name="Megias M."/>
            <person name="Hungria M."/>
            <person name="Martinez-Romero E."/>
        </authorList>
    </citation>
    <scope>NUCLEOTIDE SEQUENCE [LARGE SCALE GENOMIC DNA]</scope>
    <source>
        <strain evidence="7 8">PRF 81</strain>
    </source>
</reference>
<dbReference type="GO" id="GO:0043709">
    <property type="term" value="P:cell adhesion involved in single-species biofilm formation"/>
    <property type="evidence" value="ECO:0007669"/>
    <property type="project" value="TreeGrafter"/>
</dbReference>
<dbReference type="PATRIC" id="fig|363754.4.peg.4516"/>
<dbReference type="Pfam" id="PF00072">
    <property type="entry name" value="Response_reg"/>
    <property type="match status" value="2"/>
</dbReference>
<dbReference type="AlphaFoldDB" id="N6V4J3"/>
<comment type="caution">
    <text evidence="3">Lacks conserved residue(s) required for the propagation of feature annotation.</text>
</comment>
<dbReference type="InterPro" id="IPR029787">
    <property type="entry name" value="Nucleotide_cyclase"/>
</dbReference>
<dbReference type="Pfam" id="PF00990">
    <property type="entry name" value="GGDEF"/>
    <property type="match status" value="1"/>
</dbReference>
<dbReference type="EC" id="2.7.7.65" evidence="1"/>
<evidence type="ECO:0000256" key="2">
    <source>
        <dbReference type="ARBA" id="ARBA00034247"/>
    </source>
</evidence>
<protein>
    <recommendedName>
        <fullName evidence="1">diguanylate cyclase</fullName>
        <ecNumber evidence="1">2.7.7.65</ecNumber>
    </recommendedName>
</protein>
<evidence type="ECO:0000256" key="3">
    <source>
        <dbReference type="PROSITE-ProRule" id="PRU00169"/>
    </source>
</evidence>
<dbReference type="PROSITE" id="PS50887">
    <property type="entry name" value="GGDEF"/>
    <property type="match status" value="1"/>
</dbReference>
<dbReference type="InterPro" id="IPR043128">
    <property type="entry name" value="Rev_trsase/Diguanyl_cyclase"/>
</dbReference>
<dbReference type="CDD" id="cd17538">
    <property type="entry name" value="REC_D1_PleD-like"/>
    <property type="match status" value="1"/>
</dbReference>
<dbReference type="EMBL" id="AQHN01000077">
    <property type="protein sequence ID" value="ENN85962.1"/>
    <property type="molecule type" value="Genomic_DNA"/>
</dbReference>
<feature type="modified residue" description="4-aspartylphosphate" evidence="3">
    <location>
        <position position="93"/>
    </location>
</feature>
<gene>
    <name evidence="7" type="ORF">RHSP_16419</name>
</gene>
<keyword evidence="8" id="KW-1185">Reference proteome</keyword>
<dbReference type="CDD" id="cd01949">
    <property type="entry name" value="GGDEF"/>
    <property type="match status" value="1"/>
</dbReference>
<dbReference type="GO" id="GO:0005886">
    <property type="term" value="C:plasma membrane"/>
    <property type="evidence" value="ECO:0007669"/>
    <property type="project" value="TreeGrafter"/>
</dbReference>
<proteinExistence type="predicted"/>
<evidence type="ECO:0000256" key="1">
    <source>
        <dbReference type="ARBA" id="ARBA00012528"/>
    </source>
</evidence>
<feature type="domain" description="Response regulatory" evidence="5">
    <location>
        <begin position="44"/>
        <end position="160"/>
    </location>
</feature>
<name>N6V4J3_9HYPH</name>
<dbReference type="InterPro" id="IPR000160">
    <property type="entry name" value="GGDEF_dom"/>
</dbReference>
<dbReference type="NCBIfam" id="NF007135">
    <property type="entry name" value="PRK09581.1"/>
    <property type="match status" value="1"/>
</dbReference>
<sequence>MRSAFARADAKPMSRSRFPCRNSSRRSRPILATPEDGKGMMTARILVVDDIPANVKLLEARLLAEYFEVLTAEDGLKALAICASAQVDLILLDIMMPGMDGFEVCERLKSDPRTAHIPVVMVTALDQPADRVRGLKAGADDFLTKPVNDLQLISRVKSLLRLKTLSDELHMRNETARNFGIDDLLRAGDGRAEEAGQVLLVDGRANSQERIIRTLKPIAQVVAMSDPQAALFEAAERPFELVIVNSNFDDYDPLRLCSQLRSLERTRFLPVLLVTEQGADDMIIRALDLGVNDYVIRPIDPNELVARCLTQIRRKRYNDRLRASVQHTIELAVTDALTGLNNRRYLDNHLKILFDRSLARARPLSVLIADIDRFKLVNDTYGHDAGDEVLKEFASRIRSTVRGADLACRYGGEEFVVVMPDTPADVAAGVAERLRAAVENMPVRLRDSGVALNITASFGISCRLETVETPEQLMKQADRALYEAKRAGRNRVVASAA</sequence>
<dbReference type="InterPro" id="IPR011006">
    <property type="entry name" value="CheY-like_superfamily"/>
</dbReference>
<comment type="caution">
    <text evidence="7">The sequence shown here is derived from an EMBL/GenBank/DDBJ whole genome shotgun (WGS) entry which is preliminary data.</text>
</comment>
<evidence type="ECO:0000256" key="4">
    <source>
        <dbReference type="SAM" id="MobiDB-lite"/>
    </source>
</evidence>
<dbReference type="GO" id="GO:0052621">
    <property type="term" value="F:diguanylate cyclase activity"/>
    <property type="evidence" value="ECO:0007669"/>
    <property type="project" value="UniProtKB-EC"/>
</dbReference>
<dbReference type="GO" id="GO:1902201">
    <property type="term" value="P:negative regulation of bacterial-type flagellum-dependent cell motility"/>
    <property type="evidence" value="ECO:0007669"/>
    <property type="project" value="TreeGrafter"/>
</dbReference>
<dbReference type="STRING" id="363754.RHSP_16419"/>
<dbReference type="GO" id="GO:0000160">
    <property type="term" value="P:phosphorelay signal transduction system"/>
    <property type="evidence" value="ECO:0007669"/>
    <property type="project" value="InterPro"/>
</dbReference>
<evidence type="ECO:0000313" key="7">
    <source>
        <dbReference type="EMBL" id="ENN85962.1"/>
    </source>
</evidence>
<dbReference type="Gene3D" id="3.40.50.2300">
    <property type="match status" value="1"/>
</dbReference>
<organism evidence="7 8">
    <name type="scientific">Rhizobium freirei PRF 81</name>
    <dbReference type="NCBI Taxonomy" id="363754"/>
    <lineage>
        <taxon>Bacteria</taxon>
        <taxon>Pseudomonadati</taxon>
        <taxon>Pseudomonadota</taxon>
        <taxon>Alphaproteobacteria</taxon>
        <taxon>Hyphomicrobiales</taxon>
        <taxon>Rhizobiaceae</taxon>
        <taxon>Rhizobium/Agrobacterium group</taxon>
        <taxon>Rhizobium</taxon>
    </lineage>
</organism>
<evidence type="ECO:0000259" key="5">
    <source>
        <dbReference type="PROSITE" id="PS50110"/>
    </source>
</evidence>
<feature type="domain" description="GGDEF" evidence="6">
    <location>
        <begin position="362"/>
        <end position="497"/>
    </location>
</feature>
<dbReference type="FunFam" id="3.40.50.2300:FF:000574">
    <property type="entry name" value="Response regulator PleD"/>
    <property type="match status" value="1"/>
</dbReference>
<dbReference type="PANTHER" id="PTHR45138:SF9">
    <property type="entry name" value="DIGUANYLATE CYCLASE DGCM-RELATED"/>
    <property type="match status" value="1"/>
</dbReference>
<feature type="region of interest" description="Disordered" evidence="4">
    <location>
        <begin position="1"/>
        <end position="34"/>
    </location>
</feature>
<evidence type="ECO:0000259" key="6">
    <source>
        <dbReference type="PROSITE" id="PS50887"/>
    </source>
</evidence>
<dbReference type="SUPFAM" id="SSF52172">
    <property type="entry name" value="CheY-like"/>
    <property type="match status" value="2"/>
</dbReference>
<evidence type="ECO:0000313" key="8">
    <source>
        <dbReference type="Proteomes" id="UP000012429"/>
    </source>
</evidence>
<feature type="domain" description="Response regulatory" evidence="5">
    <location>
        <begin position="197"/>
        <end position="312"/>
    </location>
</feature>
<dbReference type="Gene3D" id="6.10.250.690">
    <property type="match status" value="1"/>
</dbReference>
<dbReference type="SMART" id="SM00448">
    <property type="entry name" value="REC"/>
    <property type="match status" value="2"/>
</dbReference>
<comment type="catalytic activity">
    <reaction evidence="2">
        <text>2 GTP = 3',3'-c-di-GMP + 2 diphosphate</text>
        <dbReference type="Rhea" id="RHEA:24898"/>
        <dbReference type="ChEBI" id="CHEBI:33019"/>
        <dbReference type="ChEBI" id="CHEBI:37565"/>
        <dbReference type="ChEBI" id="CHEBI:58805"/>
        <dbReference type="EC" id="2.7.7.65"/>
    </reaction>
</comment>